<evidence type="ECO:0000313" key="2">
    <source>
        <dbReference type="Proteomes" id="UP001148838"/>
    </source>
</evidence>
<dbReference type="EMBL" id="JAJSOF020000009">
    <property type="protein sequence ID" value="KAJ4446357.1"/>
    <property type="molecule type" value="Genomic_DNA"/>
</dbReference>
<sequence>MTRRRAVLAFSLTREERVNLLSEREKQQLVSAQCLNLILMEFSTLVFQQEGAPPHFEAFVRDFLYETFSDRVKDNNFLSIYPNTDITLRMFLSTAVSKQNIVPNSANNKDHVFKCQAIMMIDGDEDS</sequence>
<protein>
    <submittedName>
        <fullName evidence="1">Uncharacterized protein</fullName>
    </submittedName>
</protein>
<organism evidence="1 2">
    <name type="scientific">Periplaneta americana</name>
    <name type="common">American cockroach</name>
    <name type="synonym">Blatta americana</name>
    <dbReference type="NCBI Taxonomy" id="6978"/>
    <lineage>
        <taxon>Eukaryota</taxon>
        <taxon>Metazoa</taxon>
        <taxon>Ecdysozoa</taxon>
        <taxon>Arthropoda</taxon>
        <taxon>Hexapoda</taxon>
        <taxon>Insecta</taxon>
        <taxon>Pterygota</taxon>
        <taxon>Neoptera</taxon>
        <taxon>Polyneoptera</taxon>
        <taxon>Dictyoptera</taxon>
        <taxon>Blattodea</taxon>
        <taxon>Blattoidea</taxon>
        <taxon>Blattidae</taxon>
        <taxon>Blattinae</taxon>
        <taxon>Periplaneta</taxon>
    </lineage>
</organism>
<proteinExistence type="predicted"/>
<accession>A0ABQ8TKW5</accession>
<reference evidence="1 2" key="1">
    <citation type="journal article" date="2022" name="Allergy">
        <title>Genome assembly and annotation of Periplaneta americana reveal a comprehensive cockroach allergen profile.</title>
        <authorList>
            <person name="Wang L."/>
            <person name="Xiong Q."/>
            <person name="Saelim N."/>
            <person name="Wang L."/>
            <person name="Nong W."/>
            <person name="Wan A.T."/>
            <person name="Shi M."/>
            <person name="Liu X."/>
            <person name="Cao Q."/>
            <person name="Hui J.H.L."/>
            <person name="Sookrung N."/>
            <person name="Leung T.F."/>
            <person name="Tungtrongchitr A."/>
            <person name="Tsui S.K.W."/>
        </authorList>
    </citation>
    <scope>NUCLEOTIDE SEQUENCE [LARGE SCALE GENOMIC DNA]</scope>
    <source>
        <strain evidence="1">PWHHKU_190912</strain>
    </source>
</reference>
<name>A0ABQ8TKW5_PERAM</name>
<comment type="caution">
    <text evidence="1">The sequence shown here is derived from an EMBL/GenBank/DDBJ whole genome shotgun (WGS) entry which is preliminary data.</text>
</comment>
<keyword evidence="2" id="KW-1185">Reference proteome</keyword>
<evidence type="ECO:0000313" key="1">
    <source>
        <dbReference type="EMBL" id="KAJ4446357.1"/>
    </source>
</evidence>
<dbReference type="Proteomes" id="UP001148838">
    <property type="component" value="Unassembled WGS sequence"/>
</dbReference>
<gene>
    <name evidence="1" type="ORF">ANN_13053</name>
</gene>